<dbReference type="Pfam" id="PF00488">
    <property type="entry name" value="MutS_V"/>
    <property type="match status" value="1"/>
</dbReference>
<keyword evidence="2" id="KW-0067">ATP-binding</keyword>
<dbReference type="EMBL" id="BAAACW010000031">
    <property type="protein sequence ID" value="GAA0355082.1"/>
    <property type="molecule type" value="Genomic_DNA"/>
</dbReference>
<dbReference type="SUPFAM" id="SSF52540">
    <property type="entry name" value="P-loop containing nucleoside triphosphate hydrolases"/>
    <property type="match status" value="1"/>
</dbReference>
<dbReference type="Gene3D" id="3.40.50.300">
    <property type="entry name" value="P-loop containing nucleotide triphosphate hydrolases"/>
    <property type="match status" value="1"/>
</dbReference>
<dbReference type="PANTHER" id="PTHR11361">
    <property type="entry name" value="DNA MISMATCH REPAIR PROTEIN MUTS FAMILY MEMBER"/>
    <property type="match status" value="1"/>
</dbReference>
<protein>
    <submittedName>
        <fullName evidence="6">DNA mismatch repair protein MutS</fullName>
    </submittedName>
</protein>
<sequence length="530" mass="60915">MELRNRQKLKNQVRSLWGKWPKSRRFDSEKSLKKAYEQLKPYLKKDSYIDDITWNDLDMYTVFSLINHTYSSIGSEALYQRLRSYDLNDQDQSKIESIIHFYEEHPKQREKIQFIFAQLGKQDNNSVMKQLTEENKKTFFHFGLYVLLGSLPIIGLLLLFTPFAPYGLMIAISSLLFNLVYSQINKMSIGSELLSMSYLVQSISSAKKLSQINHPLKEELANHLKPLKRIPLFSFAFRMGGNNEGEILFDYLNMFFMLPFISYHFVYNRVKKNKAEAFKLWELLGDLESAAAISNLRLVLEDACIPQFTNQEDVRAENVYHPLINYPVDNPVKWTRNTLVSGSNASGKSTYVKSVAINCILAQTLYTCTASSFSLKRGHVLTSMAVEDDIIEGDSYFIAEIKSLKRILSQVKTDERCYCFVDEILKGTNTIERIAASASIIKWLDDSSSLAFVATHDIELTELLKDICDNVHFQESVTNEKGINFDYTLRKGPAKTRNALKLLEIMDFPQSVVSEAIKKASHFEQNKAWV</sequence>
<comment type="caution">
    <text evidence="6">The sequence shown here is derived from an EMBL/GenBank/DDBJ whole genome shotgun (WGS) entry which is preliminary data.</text>
</comment>
<dbReference type="InterPro" id="IPR000432">
    <property type="entry name" value="DNA_mismatch_repair_MutS_C"/>
</dbReference>
<name>A0ABP3GW55_9LACT</name>
<dbReference type="PANTHER" id="PTHR11361:SF152">
    <property type="entry name" value="DNA MISMATCH REPAIR PROTEIN"/>
    <property type="match status" value="1"/>
</dbReference>
<keyword evidence="4" id="KW-0812">Transmembrane</keyword>
<evidence type="ECO:0000256" key="1">
    <source>
        <dbReference type="ARBA" id="ARBA00022741"/>
    </source>
</evidence>
<keyword evidence="1" id="KW-0547">Nucleotide-binding</keyword>
<feature type="domain" description="DNA mismatch repair proteins mutS family" evidence="5">
    <location>
        <begin position="335"/>
        <end position="521"/>
    </location>
</feature>
<evidence type="ECO:0000256" key="2">
    <source>
        <dbReference type="ARBA" id="ARBA00022840"/>
    </source>
</evidence>
<evidence type="ECO:0000256" key="4">
    <source>
        <dbReference type="SAM" id="Phobius"/>
    </source>
</evidence>
<dbReference type="Proteomes" id="UP001501166">
    <property type="component" value="Unassembled WGS sequence"/>
</dbReference>
<keyword evidence="4" id="KW-0472">Membrane</keyword>
<feature type="transmembrane region" description="Helical" evidence="4">
    <location>
        <begin position="138"/>
        <end position="160"/>
    </location>
</feature>
<feature type="transmembrane region" description="Helical" evidence="4">
    <location>
        <begin position="247"/>
        <end position="266"/>
    </location>
</feature>
<dbReference type="InterPro" id="IPR027417">
    <property type="entry name" value="P-loop_NTPase"/>
</dbReference>
<dbReference type="InterPro" id="IPR045076">
    <property type="entry name" value="MutS"/>
</dbReference>
<organism evidence="6 7">
    <name type="scientific">Alkalibacterium iburiense</name>
    <dbReference type="NCBI Taxonomy" id="290589"/>
    <lineage>
        <taxon>Bacteria</taxon>
        <taxon>Bacillati</taxon>
        <taxon>Bacillota</taxon>
        <taxon>Bacilli</taxon>
        <taxon>Lactobacillales</taxon>
        <taxon>Carnobacteriaceae</taxon>
        <taxon>Alkalibacterium</taxon>
    </lineage>
</organism>
<evidence type="ECO:0000256" key="3">
    <source>
        <dbReference type="ARBA" id="ARBA00023125"/>
    </source>
</evidence>
<keyword evidence="4" id="KW-1133">Transmembrane helix</keyword>
<keyword evidence="3" id="KW-0238">DNA-binding</keyword>
<keyword evidence="7" id="KW-1185">Reference proteome</keyword>
<evidence type="ECO:0000313" key="7">
    <source>
        <dbReference type="Proteomes" id="UP001501166"/>
    </source>
</evidence>
<accession>A0ABP3GW55</accession>
<gene>
    <name evidence="6" type="ORF">GCM10008932_05090</name>
</gene>
<evidence type="ECO:0000259" key="5">
    <source>
        <dbReference type="SMART" id="SM00534"/>
    </source>
</evidence>
<proteinExistence type="predicted"/>
<feature type="transmembrane region" description="Helical" evidence="4">
    <location>
        <begin position="166"/>
        <end position="184"/>
    </location>
</feature>
<dbReference type="SMART" id="SM00534">
    <property type="entry name" value="MUTSac"/>
    <property type="match status" value="1"/>
</dbReference>
<reference evidence="7" key="1">
    <citation type="journal article" date="2019" name="Int. J. Syst. Evol. Microbiol.">
        <title>The Global Catalogue of Microorganisms (GCM) 10K type strain sequencing project: providing services to taxonomists for standard genome sequencing and annotation.</title>
        <authorList>
            <consortium name="The Broad Institute Genomics Platform"/>
            <consortium name="The Broad Institute Genome Sequencing Center for Infectious Disease"/>
            <person name="Wu L."/>
            <person name="Ma J."/>
        </authorList>
    </citation>
    <scope>NUCLEOTIDE SEQUENCE [LARGE SCALE GENOMIC DNA]</scope>
    <source>
        <strain evidence="7">JCM 12662</strain>
    </source>
</reference>
<evidence type="ECO:0000313" key="6">
    <source>
        <dbReference type="EMBL" id="GAA0355082.1"/>
    </source>
</evidence>